<evidence type="ECO:0000256" key="2">
    <source>
        <dbReference type="ARBA" id="ARBA00022574"/>
    </source>
</evidence>
<dbReference type="SMART" id="SM00320">
    <property type="entry name" value="WD40"/>
    <property type="match status" value="6"/>
</dbReference>
<comment type="similarity">
    <text evidence="1">Belongs to the WD repeat CDC20/Fizzy family.</text>
</comment>
<evidence type="ECO:0000256" key="4">
    <source>
        <dbReference type="ARBA" id="ARBA00022737"/>
    </source>
</evidence>
<evidence type="ECO:0000256" key="5">
    <source>
        <dbReference type="ARBA" id="ARBA00022776"/>
    </source>
</evidence>
<feature type="repeat" description="WD" evidence="7">
    <location>
        <begin position="403"/>
        <end position="436"/>
    </location>
</feature>
<dbReference type="SUPFAM" id="SSF50978">
    <property type="entry name" value="WD40 repeat-like"/>
    <property type="match status" value="1"/>
</dbReference>
<evidence type="ECO:0000256" key="6">
    <source>
        <dbReference type="ARBA" id="ARBA00023306"/>
    </source>
</evidence>
<organism evidence="9 10">
    <name type="scientific">Starmerella bacillaris</name>
    <name type="common">Yeast</name>
    <name type="synonym">Candida zemplinina</name>
    <dbReference type="NCBI Taxonomy" id="1247836"/>
    <lineage>
        <taxon>Eukaryota</taxon>
        <taxon>Fungi</taxon>
        <taxon>Dikarya</taxon>
        <taxon>Ascomycota</taxon>
        <taxon>Saccharomycotina</taxon>
        <taxon>Dipodascomycetes</taxon>
        <taxon>Dipodascales</taxon>
        <taxon>Trichomonascaceae</taxon>
        <taxon>Starmerella</taxon>
    </lineage>
</organism>
<dbReference type="GO" id="GO:0051301">
    <property type="term" value="P:cell division"/>
    <property type="evidence" value="ECO:0007669"/>
    <property type="project" value="UniProtKB-KW"/>
</dbReference>
<dbReference type="InterPro" id="IPR001680">
    <property type="entry name" value="WD40_rpt"/>
</dbReference>
<dbReference type="PROSITE" id="PS50082">
    <property type="entry name" value="WD_REPEATS_2"/>
    <property type="match status" value="2"/>
</dbReference>
<dbReference type="InterPro" id="IPR015943">
    <property type="entry name" value="WD40/YVTN_repeat-like_dom_sf"/>
</dbReference>
<evidence type="ECO:0000313" key="9">
    <source>
        <dbReference type="EMBL" id="GMM51442.1"/>
    </source>
</evidence>
<dbReference type="Gene3D" id="2.130.10.10">
    <property type="entry name" value="YVTN repeat-like/Quinoprotein amine dehydrogenase"/>
    <property type="match status" value="1"/>
</dbReference>
<keyword evidence="3" id="KW-0132">Cell division</keyword>
<protein>
    <submittedName>
        <fullName evidence="9">Ubiquitin-protein transferase activating protein</fullName>
    </submittedName>
</protein>
<dbReference type="PROSITE" id="PS50294">
    <property type="entry name" value="WD_REPEATS_REGION"/>
    <property type="match status" value="2"/>
</dbReference>
<dbReference type="GO" id="GO:1990757">
    <property type="term" value="F:ubiquitin ligase activator activity"/>
    <property type="evidence" value="ECO:0007669"/>
    <property type="project" value="TreeGrafter"/>
</dbReference>
<feature type="domain" description="CDC20/Fizzy WD40" evidence="8">
    <location>
        <begin position="139"/>
        <end position="434"/>
    </location>
</feature>
<accession>A0AAV5RKB1</accession>
<dbReference type="PANTHER" id="PTHR19918:SF8">
    <property type="entry name" value="FI02843P"/>
    <property type="match status" value="1"/>
</dbReference>
<dbReference type="Proteomes" id="UP001362899">
    <property type="component" value="Unassembled WGS sequence"/>
</dbReference>
<dbReference type="EMBL" id="BTGC01000005">
    <property type="protein sequence ID" value="GMM51442.1"/>
    <property type="molecule type" value="Genomic_DNA"/>
</dbReference>
<dbReference type="GO" id="GO:0016740">
    <property type="term" value="F:transferase activity"/>
    <property type="evidence" value="ECO:0007669"/>
    <property type="project" value="UniProtKB-KW"/>
</dbReference>
<evidence type="ECO:0000256" key="7">
    <source>
        <dbReference type="PROSITE-ProRule" id="PRU00221"/>
    </source>
</evidence>
<dbReference type="GO" id="GO:0010997">
    <property type="term" value="F:anaphase-promoting complex binding"/>
    <property type="evidence" value="ECO:0007669"/>
    <property type="project" value="InterPro"/>
</dbReference>
<keyword evidence="2 7" id="KW-0853">WD repeat</keyword>
<evidence type="ECO:0000259" key="8">
    <source>
        <dbReference type="Pfam" id="PF24807"/>
    </source>
</evidence>
<dbReference type="GO" id="GO:1905786">
    <property type="term" value="P:positive regulation of anaphase-promoting complex-dependent catabolic process"/>
    <property type="evidence" value="ECO:0007669"/>
    <property type="project" value="TreeGrafter"/>
</dbReference>
<comment type="caution">
    <text evidence="9">The sequence shown here is derived from an EMBL/GenBank/DDBJ whole genome shotgun (WGS) entry which is preliminary data.</text>
</comment>
<dbReference type="PANTHER" id="PTHR19918">
    <property type="entry name" value="CELL DIVISION CYCLE 20 CDC20 FIZZY -RELATED"/>
    <property type="match status" value="1"/>
</dbReference>
<dbReference type="AlphaFoldDB" id="A0AAV5RKB1"/>
<evidence type="ECO:0000256" key="1">
    <source>
        <dbReference type="ARBA" id="ARBA00006445"/>
    </source>
</evidence>
<dbReference type="InterPro" id="IPR056150">
    <property type="entry name" value="WD40_CDC20-Fz"/>
</dbReference>
<proteinExistence type="inferred from homology"/>
<keyword evidence="4" id="KW-0677">Repeat</keyword>
<keyword evidence="10" id="KW-1185">Reference proteome</keyword>
<evidence type="ECO:0000256" key="3">
    <source>
        <dbReference type="ARBA" id="ARBA00022618"/>
    </source>
</evidence>
<gene>
    <name evidence="9" type="ORF">DASB73_024000</name>
</gene>
<keyword evidence="6" id="KW-0131">Cell cycle</keyword>
<dbReference type="GO" id="GO:0031145">
    <property type="term" value="P:anaphase-promoting complex-dependent catabolic process"/>
    <property type="evidence" value="ECO:0007669"/>
    <property type="project" value="TreeGrafter"/>
</dbReference>
<name>A0AAV5RKB1_STABA</name>
<sequence length="460" mass="51317">MSVSSLKDVENMNSTAIADTTDSTRHVTTFLHSRNFEGVTECNDSTIIQNTIQMANPLILKEQSAAIKNRNYKVAVEPLSPKKSTTIPDRFISKSRTSSKLFSTGNQTRTDYLVQYAMNNISQTAPQMREIPHKPERILDAPGIVDDFYFNVLDWSSTNSMAIGLGSTVYSWNGDTGDVAVITNLDPQELTGQMVSCVKWIPNSNNICVSSNTGEMHIFDTESGSRIRSLRGRNDRVSALSWNGNILSSGGHDNTIWHHDVRQKYHKIMELKAHEGEVCGLSWRSDGRVLASGGNDNLVALWDSRLSSRPTHQLVEHEAAVKALAWCPWHSNVLATGGGSADKRIHFWNTNIGSKQNTIEAEAQVTALHWNSRSSEIIASMGYPRNSIGIWSYPNLMKQTEIKQAHERRILSATLSPDEDILATCSADENIKFWSLADCNKKRRKRNNTCPLNRVSIGRI</sequence>
<dbReference type="GO" id="GO:0005680">
    <property type="term" value="C:anaphase-promoting complex"/>
    <property type="evidence" value="ECO:0007669"/>
    <property type="project" value="TreeGrafter"/>
</dbReference>
<dbReference type="InterPro" id="IPR033010">
    <property type="entry name" value="Cdc20/Fizzy"/>
</dbReference>
<reference evidence="9 10" key="1">
    <citation type="journal article" date="2023" name="Elife">
        <title>Identification of key yeast species and microbe-microbe interactions impacting larval growth of Drosophila in the wild.</title>
        <authorList>
            <person name="Mure A."/>
            <person name="Sugiura Y."/>
            <person name="Maeda R."/>
            <person name="Honda K."/>
            <person name="Sakurai N."/>
            <person name="Takahashi Y."/>
            <person name="Watada M."/>
            <person name="Katoh T."/>
            <person name="Gotoh A."/>
            <person name="Gotoh Y."/>
            <person name="Taniguchi I."/>
            <person name="Nakamura K."/>
            <person name="Hayashi T."/>
            <person name="Katayama T."/>
            <person name="Uemura T."/>
            <person name="Hattori Y."/>
        </authorList>
    </citation>
    <scope>NUCLEOTIDE SEQUENCE [LARGE SCALE GENOMIC DNA]</scope>
    <source>
        <strain evidence="9 10">SB-73</strain>
    </source>
</reference>
<feature type="repeat" description="WD" evidence="7">
    <location>
        <begin position="271"/>
        <end position="303"/>
    </location>
</feature>
<keyword evidence="9" id="KW-0808">Transferase</keyword>
<dbReference type="Pfam" id="PF24807">
    <property type="entry name" value="WD40_CDC20-Fz"/>
    <property type="match status" value="1"/>
</dbReference>
<dbReference type="InterPro" id="IPR036322">
    <property type="entry name" value="WD40_repeat_dom_sf"/>
</dbReference>
<evidence type="ECO:0000313" key="10">
    <source>
        <dbReference type="Proteomes" id="UP001362899"/>
    </source>
</evidence>
<keyword evidence="5" id="KW-0498">Mitosis</keyword>